<evidence type="ECO:0000313" key="2">
    <source>
        <dbReference type="EMBL" id="MXU95588.1"/>
    </source>
</evidence>
<keyword evidence="1" id="KW-0732">Signal</keyword>
<dbReference type="AlphaFoldDB" id="A0A6B0V2N9"/>
<dbReference type="EMBL" id="GIFC01013505">
    <property type="protein sequence ID" value="MXU95588.1"/>
    <property type="molecule type" value="Transcribed_RNA"/>
</dbReference>
<accession>A0A6B0V2N9</accession>
<feature type="signal peptide" evidence="1">
    <location>
        <begin position="1"/>
        <end position="16"/>
    </location>
</feature>
<sequence length="189" mass="20448">MMLAFWASLSTASRLAVRLAALLISRCAERRRSLALMPAYSAPLTNAVCAMASTRLETLCIRDSKSTRYALRRLASSLMAMSSSHISSLPAHRPSSVSKVFINEHIRFRLLQYASCASKTAAVSCIKILDVASTAAMLACLMRNSWDNVAGFRSSTCWSLFAQCAVVGTLQARHKSAAVPTLAIASRCL</sequence>
<evidence type="ECO:0008006" key="3">
    <source>
        <dbReference type="Google" id="ProtNLM"/>
    </source>
</evidence>
<proteinExistence type="predicted"/>
<name>A0A6B0V2N9_IXORI</name>
<organism evidence="2">
    <name type="scientific">Ixodes ricinus</name>
    <name type="common">Common tick</name>
    <name type="synonym">Acarus ricinus</name>
    <dbReference type="NCBI Taxonomy" id="34613"/>
    <lineage>
        <taxon>Eukaryota</taxon>
        <taxon>Metazoa</taxon>
        <taxon>Ecdysozoa</taxon>
        <taxon>Arthropoda</taxon>
        <taxon>Chelicerata</taxon>
        <taxon>Arachnida</taxon>
        <taxon>Acari</taxon>
        <taxon>Parasitiformes</taxon>
        <taxon>Ixodida</taxon>
        <taxon>Ixodoidea</taxon>
        <taxon>Ixodidae</taxon>
        <taxon>Ixodinae</taxon>
        <taxon>Ixodes</taxon>
    </lineage>
</organism>
<evidence type="ECO:0000256" key="1">
    <source>
        <dbReference type="SAM" id="SignalP"/>
    </source>
</evidence>
<protein>
    <recommendedName>
        <fullName evidence="3">Secreted protein</fullName>
    </recommendedName>
</protein>
<feature type="chain" id="PRO_5025564435" description="Secreted protein" evidence="1">
    <location>
        <begin position="17"/>
        <end position="189"/>
    </location>
</feature>
<reference evidence="2" key="1">
    <citation type="submission" date="2019-12" db="EMBL/GenBank/DDBJ databases">
        <title>An insight into the sialome of adult female Ixodes ricinus ticks feeding for 6 days.</title>
        <authorList>
            <person name="Perner J."/>
            <person name="Ribeiro J.M.C."/>
        </authorList>
    </citation>
    <scope>NUCLEOTIDE SEQUENCE</scope>
    <source>
        <strain evidence="2">Semi-engorged</strain>
        <tissue evidence="2">Salivary glands</tissue>
    </source>
</reference>